<name>A0ABX8TXT2_9ACTN</name>
<evidence type="ECO:0000313" key="2">
    <source>
        <dbReference type="EMBL" id="QYC40088.1"/>
    </source>
</evidence>
<feature type="region of interest" description="Disordered" evidence="1">
    <location>
        <begin position="1"/>
        <end position="22"/>
    </location>
</feature>
<evidence type="ECO:0000313" key="3">
    <source>
        <dbReference type="Proteomes" id="UP000824681"/>
    </source>
</evidence>
<dbReference type="Proteomes" id="UP000824681">
    <property type="component" value="Chromosome"/>
</dbReference>
<sequence length="53" mass="6040">MCSQSEVEHLPLKEHTRHGHHKGQLLVRPRLVLLMLLRLLLRLQLLTAGEPAG</sequence>
<proteinExistence type="predicted"/>
<protein>
    <recommendedName>
        <fullName evidence="4">Transposase</fullName>
    </recommendedName>
</protein>
<feature type="compositionally biased region" description="Basic and acidic residues" evidence="1">
    <location>
        <begin position="1"/>
        <end position="14"/>
    </location>
</feature>
<evidence type="ECO:0008006" key="4">
    <source>
        <dbReference type="Google" id="ProtNLM"/>
    </source>
</evidence>
<organism evidence="2 3">
    <name type="scientific">Nonomuraea coxensis DSM 45129</name>
    <dbReference type="NCBI Taxonomy" id="1122611"/>
    <lineage>
        <taxon>Bacteria</taxon>
        <taxon>Bacillati</taxon>
        <taxon>Actinomycetota</taxon>
        <taxon>Actinomycetes</taxon>
        <taxon>Streptosporangiales</taxon>
        <taxon>Streptosporangiaceae</taxon>
        <taxon>Nonomuraea</taxon>
    </lineage>
</organism>
<dbReference type="RefSeq" id="WP_219495606.1">
    <property type="nucleotide sequence ID" value="NZ_CP068985.1"/>
</dbReference>
<evidence type="ECO:0000256" key="1">
    <source>
        <dbReference type="SAM" id="MobiDB-lite"/>
    </source>
</evidence>
<dbReference type="EMBL" id="CP068985">
    <property type="protein sequence ID" value="QYC40088.1"/>
    <property type="molecule type" value="Genomic_DNA"/>
</dbReference>
<keyword evidence="3" id="KW-1185">Reference proteome</keyword>
<gene>
    <name evidence="2" type="ORF">Nocox_12350</name>
</gene>
<accession>A0ABX8TXT2</accession>
<reference evidence="2 3" key="1">
    <citation type="journal article" date="2021" name="ACS Chem. Biol.">
        <title>Genomic-Led Discovery of a Novel Glycopeptide Antibiotic by Nonomuraea coxensis DSM 45129.</title>
        <authorList>
            <person name="Yushchuk O."/>
            <person name="Vior N.M."/>
            <person name="Andreo-Vidal A."/>
            <person name="Berini F."/>
            <person name="Ruckert C."/>
            <person name="Busche T."/>
            <person name="Binda E."/>
            <person name="Kalinowski J."/>
            <person name="Truman A.W."/>
            <person name="Marinelli F."/>
        </authorList>
    </citation>
    <scope>NUCLEOTIDE SEQUENCE [LARGE SCALE GENOMIC DNA]</scope>
    <source>
        <strain evidence="2 3">DSM 45129</strain>
    </source>
</reference>